<gene>
    <name evidence="2" type="ORF">QGN17_12880</name>
</gene>
<dbReference type="PANTHER" id="PTHR28026:SF9">
    <property type="entry name" value="2-HYDROXY-PALMITIC ACID DIOXYGENASE MPO1"/>
    <property type="match status" value="1"/>
</dbReference>
<dbReference type="Proteomes" id="UP001160625">
    <property type="component" value="Unassembled WGS sequence"/>
</dbReference>
<dbReference type="RefSeq" id="WP_281044883.1">
    <property type="nucleotide sequence ID" value="NZ_JARYGZ010000001.1"/>
</dbReference>
<evidence type="ECO:0000313" key="3">
    <source>
        <dbReference type="Proteomes" id="UP001160625"/>
    </source>
</evidence>
<proteinExistence type="predicted"/>
<dbReference type="InterPro" id="IPR009305">
    <property type="entry name" value="Mpo1-like"/>
</dbReference>
<evidence type="ECO:0000313" key="2">
    <source>
        <dbReference type="EMBL" id="MDH7639625.1"/>
    </source>
</evidence>
<organism evidence="2 3">
    <name type="scientific">Sphingomonas oryzagri</name>
    <dbReference type="NCBI Taxonomy" id="3042314"/>
    <lineage>
        <taxon>Bacteria</taxon>
        <taxon>Pseudomonadati</taxon>
        <taxon>Pseudomonadota</taxon>
        <taxon>Alphaproteobacteria</taxon>
        <taxon>Sphingomonadales</taxon>
        <taxon>Sphingomonadaceae</taxon>
        <taxon>Sphingomonas</taxon>
    </lineage>
</organism>
<dbReference type="Pfam" id="PF06127">
    <property type="entry name" value="Mpo1-like"/>
    <property type="match status" value="1"/>
</dbReference>
<keyword evidence="1" id="KW-0472">Membrane</keyword>
<evidence type="ECO:0000256" key="1">
    <source>
        <dbReference type="SAM" id="Phobius"/>
    </source>
</evidence>
<keyword evidence="1" id="KW-1133">Transmembrane helix</keyword>
<feature type="transmembrane region" description="Helical" evidence="1">
    <location>
        <begin position="45"/>
        <end position="65"/>
    </location>
</feature>
<keyword evidence="3" id="KW-1185">Reference proteome</keyword>
<name>A0ABT6N2W1_9SPHN</name>
<sequence length="167" mass="18060">MTPLIRHLASYAAYHRDHRNVLTHMIGIPLIVFAVEVLASRPIVTIGGMAMTPAILFSALSAIFYLRLDLRFGLVMAVLLALGAWAGLVVARLGSGAYLSVGIGAFAVGWAIQFLGHYYEGRKPAFLDDIRGLIVGPLFVVAEIGFLIGVRLEVRDAIDRPQFPASS</sequence>
<reference evidence="2" key="1">
    <citation type="submission" date="2023-04" db="EMBL/GenBank/DDBJ databases">
        <title>Sphingomonas sp. MAHUQ-71 isolated from rice field.</title>
        <authorList>
            <person name="Huq M.A."/>
        </authorList>
    </citation>
    <scope>NUCLEOTIDE SEQUENCE</scope>
    <source>
        <strain evidence="2">MAHUQ-71</strain>
    </source>
</reference>
<dbReference type="PANTHER" id="PTHR28026">
    <property type="entry name" value="DUF962 DOMAIN PROTEIN (AFU_ORTHOLOGUE AFUA_8G05310)"/>
    <property type="match status" value="1"/>
</dbReference>
<feature type="transmembrane region" description="Helical" evidence="1">
    <location>
        <begin position="130"/>
        <end position="150"/>
    </location>
</feature>
<dbReference type="EMBL" id="JARYGZ010000001">
    <property type="protein sequence ID" value="MDH7639625.1"/>
    <property type="molecule type" value="Genomic_DNA"/>
</dbReference>
<feature type="transmembrane region" description="Helical" evidence="1">
    <location>
        <begin position="21"/>
        <end position="39"/>
    </location>
</feature>
<feature type="transmembrane region" description="Helical" evidence="1">
    <location>
        <begin position="97"/>
        <end position="118"/>
    </location>
</feature>
<protein>
    <submittedName>
        <fullName evidence="2">DUF962 domain-containing protein</fullName>
    </submittedName>
</protein>
<keyword evidence="1" id="KW-0812">Transmembrane</keyword>
<comment type="caution">
    <text evidence="2">The sequence shown here is derived from an EMBL/GenBank/DDBJ whole genome shotgun (WGS) entry which is preliminary data.</text>
</comment>
<accession>A0ABT6N2W1</accession>
<feature type="transmembrane region" description="Helical" evidence="1">
    <location>
        <begin position="72"/>
        <end position="91"/>
    </location>
</feature>